<keyword evidence="2" id="KW-0812">Transmembrane</keyword>
<evidence type="ECO:0000259" key="3">
    <source>
        <dbReference type="Pfam" id="PF13828"/>
    </source>
</evidence>
<keyword evidence="2" id="KW-0472">Membrane</keyword>
<evidence type="ECO:0000313" key="5">
    <source>
        <dbReference type="Proteomes" id="UP001165561"/>
    </source>
</evidence>
<evidence type="ECO:0000256" key="2">
    <source>
        <dbReference type="SAM" id="Phobius"/>
    </source>
</evidence>
<dbReference type="EMBL" id="JARACI010001120">
    <property type="protein sequence ID" value="MDD9207537.1"/>
    <property type="molecule type" value="Genomic_DNA"/>
</dbReference>
<reference evidence="4" key="1">
    <citation type="submission" date="2023-02" db="EMBL/GenBank/DDBJ databases">
        <title>Georgenia sp.10Sc9-8, isolated from a soil sample collected from the Taklamakan desert.</title>
        <authorList>
            <person name="Liu S."/>
        </authorList>
    </citation>
    <scope>NUCLEOTIDE SEQUENCE</scope>
    <source>
        <strain evidence="4">10Sc9-8</strain>
    </source>
</reference>
<gene>
    <name evidence="4" type="ORF">PU560_13860</name>
</gene>
<feature type="transmembrane region" description="Helical" evidence="2">
    <location>
        <begin position="124"/>
        <end position="146"/>
    </location>
</feature>
<evidence type="ECO:0000313" key="4">
    <source>
        <dbReference type="EMBL" id="MDD9207537.1"/>
    </source>
</evidence>
<dbReference type="Pfam" id="PF13828">
    <property type="entry name" value="DUF4190"/>
    <property type="match status" value="1"/>
</dbReference>
<accession>A0ABT5U021</accession>
<feature type="region of interest" description="Disordered" evidence="1">
    <location>
        <begin position="1"/>
        <end position="80"/>
    </location>
</feature>
<dbReference type="InterPro" id="IPR025241">
    <property type="entry name" value="DUF4190"/>
</dbReference>
<protein>
    <submittedName>
        <fullName evidence="4">DUF4190 domain-containing protein</fullName>
    </submittedName>
</protein>
<evidence type="ECO:0000256" key="1">
    <source>
        <dbReference type="SAM" id="MobiDB-lite"/>
    </source>
</evidence>
<keyword evidence="5" id="KW-1185">Reference proteome</keyword>
<proteinExistence type="predicted"/>
<keyword evidence="2" id="KW-1133">Transmembrane helix</keyword>
<feature type="domain" description="DUF4190" evidence="3">
    <location>
        <begin position="85"/>
        <end position="143"/>
    </location>
</feature>
<feature type="transmembrane region" description="Helical" evidence="2">
    <location>
        <begin position="84"/>
        <end position="112"/>
    </location>
</feature>
<name>A0ABT5U021_9MICO</name>
<sequence length="152" mass="15404">MSHESRESTSAQGRGTPERPTSRDGAGFSPPHTPASSGAAERPSGPARSDPGAPPPFPGTEDVDQRRVLGGAGYTSARPSNDPVAVAAMVLGVAGLVPLVGIAAIVCGHVALRRLRTSRRAGAGLAVGGLVLGYTLTALWVLFYLATRALPG</sequence>
<comment type="caution">
    <text evidence="4">The sequence shown here is derived from an EMBL/GenBank/DDBJ whole genome shotgun (WGS) entry which is preliminary data.</text>
</comment>
<organism evidence="4 5">
    <name type="scientific">Georgenia halotolerans</name>
    <dbReference type="NCBI Taxonomy" id="3028317"/>
    <lineage>
        <taxon>Bacteria</taxon>
        <taxon>Bacillati</taxon>
        <taxon>Actinomycetota</taxon>
        <taxon>Actinomycetes</taxon>
        <taxon>Micrococcales</taxon>
        <taxon>Bogoriellaceae</taxon>
        <taxon>Georgenia</taxon>
    </lineage>
</organism>
<dbReference type="Proteomes" id="UP001165561">
    <property type="component" value="Unassembled WGS sequence"/>
</dbReference>